<dbReference type="GO" id="GO:0008408">
    <property type="term" value="F:3'-5' exonuclease activity"/>
    <property type="evidence" value="ECO:0007669"/>
    <property type="project" value="InterPro"/>
</dbReference>
<dbReference type="InterPro" id="IPR027417">
    <property type="entry name" value="P-loop_NTPase"/>
</dbReference>
<dbReference type="Pfam" id="PF09115">
    <property type="entry name" value="DNApol3-delta_C"/>
    <property type="match status" value="1"/>
</dbReference>
<dbReference type="GO" id="GO:0003677">
    <property type="term" value="F:DNA binding"/>
    <property type="evidence" value="ECO:0007669"/>
    <property type="project" value="InterPro"/>
</dbReference>
<dbReference type="GO" id="GO:0006261">
    <property type="term" value="P:DNA-templated DNA replication"/>
    <property type="evidence" value="ECO:0007669"/>
    <property type="project" value="TreeGrafter"/>
</dbReference>
<protein>
    <recommendedName>
        <fullName evidence="2">DNA polymerase III subunit delta'</fullName>
        <ecNumber evidence="1">2.7.7.7</ecNumber>
    </recommendedName>
</protein>
<sequence length="308" mass="33988">MPQSDRLRAQVGNGTLPHALLISGPASSGKTLLMQALLARLLCTAGNSPCDNCHQCHLLKAGTHPDYLLIAPEDSKQILIDQIRGLIEWVVQTSQQGGQKICVVSPAHRMNVQAANSLLKCLEEPPKATTIVLITDEPNRLLPTIRSRCQHVVCHAPERKDAILWLQQQRQSDMELELLLEIADGVPLRAIEVIDADYLELRGRIAEALSLVLSSRTSPIQMAAGFSGDDPGSVLDIMYQLTADTISYSLSATSWRNHDLIKQLEKLATSIDLDARFEFLNRLCRAREMLGSNSNANPQMLFEWVLAA</sequence>
<dbReference type="SUPFAM" id="SSF52540">
    <property type="entry name" value="P-loop containing nucleoside triphosphate hydrolases"/>
    <property type="match status" value="1"/>
</dbReference>
<dbReference type="InterPro" id="IPR004622">
    <property type="entry name" value="DNA_pol_HolB"/>
</dbReference>
<evidence type="ECO:0000256" key="2">
    <source>
        <dbReference type="ARBA" id="ARBA00014363"/>
    </source>
</evidence>
<reference evidence="9" key="1">
    <citation type="submission" date="2018-05" db="EMBL/GenBank/DDBJ databases">
        <authorList>
            <person name="Lanie J.A."/>
            <person name="Ng W.-L."/>
            <person name="Kazmierczak K.M."/>
            <person name="Andrzejewski T.M."/>
            <person name="Davidsen T.M."/>
            <person name="Wayne K.J."/>
            <person name="Tettelin H."/>
            <person name="Glass J.I."/>
            <person name="Rusch D."/>
            <person name="Podicherti R."/>
            <person name="Tsui H.-C.T."/>
            <person name="Winkler M.E."/>
        </authorList>
    </citation>
    <scope>NUCLEOTIDE SEQUENCE</scope>
</reference>
<dbReference type="SMART" id="SM00382">
    <property type="entry name" value="AAA"/>
    <property type="match status" value="1"/>
</dbReference>
<comment type="catalytic activity">
    <reaction evidence="7">
        <text>DNA(n) + a 2'-deoxyribonucleoside 5'-triphosphate = DNA(n+1) + diphosphate</text>
        <dbReference type="Rhea" id="RHEA:22508"/>
        <dbReference type="Rhea" id="RHEA-COMP:17339"/>
        <dbReference type="Rhea" id="RHEA-COMP:17340"/>
        <dbReference type="ChEBI" id="CHEBI:33019"/>
        <dbReference type="ChEBI" id="CHEBI:61560"/>
        <dbReference type="ChEBI" id="CHEBI:173112"/>
        <dbReference type="EC" id="2.7.7.7"/>
    </reaction>
</comment>
<keyword evidence="6" id="KW-0239">DNA-directed DNA polymerase</keyword>
<dbReference type="NCBIfam" id="TIGR00678">
    <property type="entry name" value="holB"/>
    <property type="match status" value="1"/>
</dbReference>
<dbReference type="PANTHER" id="PTHR11669">
    <property type="entry name" value="REPLICATION FACTOR C / DNA POLYMERASE III GAMMA-TAU SUBUNIT"/>
    <property type="match status" value="1"/>
</dbReference>
<dbReference type="InterPro" id="IPR015199">
    <property type="entry name" value="DNA_pol_III_delta_C"/>
</dbReference>
<dbReference type="AlphaFoldDB" id="A0A382LCR7"/>
<evidence type="ECO:0000256" key="5">
    <source>
        <dbReference type="ARBA" id="ARBA00022705"/>
    </source>
</evidence>
<evidence type="ECO:0000256" key="1">
    <source>
        <dbReference type="ARBA" id="ARBA00012417"/>
    </source>
</evidence>
<evidence type="ECO:0000256" key="7">
    <source>
        <dbReference type="ARBA" id="ARBA00049244"/>
    </source>
</evidence>
<proteinExistence type="predicted"/>
<gene>
    <name evidence="9" type="ORF">METZ01_LOCUS287548</name>
</gene>
<dbReference type="EC" id="2.7.7.7" evidence="1"/>
<accession>A0A382LCR7</accession>
<keyword evidence="4" id="KW-0548">Nucleotidyltransferase</keyword>
<dbReference type="Pfam" id="PF13177">
    <property type="entry name" value="DNA_pol3_delta2"/>
    <property type="match status" value="1"/>
</dbReference>
<dbReference type="Gene3D" id="1.20.272.10">
    <property type="match status" value="1"/>
</dbReference>
<dbReference type="PANTHER" id="PTHR11669:SF8">
    <property type="entry name" value="DNA POLYMERASE III SUBUNIT DELTA"/>
    <property type="match status" value="1"/>
</dbReference>
<dbReference type="GO" id="GO:0003887">
    <property type="term" value="F:DNA-directed DNA polymerase activity"/>
    <property type="evidence" value="ECO:0007669"/>
    <property type="project" value="UniProtKB-KW"/>
</dbReference>
<dbReference type="InterPro" id="IPR003593">
    <property type="entry name" value="AAA+_ATPase"/>
</dbReference>
<dbReference type="GO" id="GO:0009360">
    <property type="term" value="C:DNA polymerase III complex"/>
    <property type="evidence" value="ECO:0007669"/>
    <property type="project" value="InterPro"/>
</dbReference>
<organism evidence="9">
    <name type="scientific">marine metagenome</name>
    <dbReference type="NCBI Taxonomy" id="408172"/>
    <lineage>
        <taxon>unclassified sequences</taxon>
        <taxon>metagenomes</taxon>
        <taxon>ecological metagenomes</taxon>
    </lineage>
</organism>
<evidence type="ECO:0000259" key="8">
    <source>
        <dbReference type="SMART" id="SM00382"/>
    </source>
</evidence>
<dbReference type="Gene3D" id="3.40.50.300">
    <property type="entry name" value="P-loop containing nucleotide triphosphate hydrolases"/>
    <property type="match status" value="1"/>
</dbReference>
<evidence type="ECO:0000313" key="9">
    <source>
        <dbReference type="EMBL" id="SVC34694.1"/>
    </source>
</evidence>
<evidence type="ECO:0000256" key="3">
    <source>
        <dbReference type="ARBA" id="ARBA00022679"/>
    </source>
</evidence>
<keyword evidence="3" id="KW-0808">Transferase</keyword>
<dbReference type="InterPro" id="IPR050238">
    <property type="entry name" value="DNA_Rep/Repair_Clamp_Loader"/>
</dbReference>
<evidence type="ECO:0000256" key="4">
    <source>
        <dbReference type="ARBA" id="ARBA00022695"/>
    </source>
</evidence>
<keyword evidence="5" id="KW-0235">DNA replication</keyword>
<evidence type="ECO:0000256" key="6">
    <source>
        <dbReference type="ARBA" id="ARBA00022932"/>
    </source>
</evidence>
<dbReference type="EMBL" id="UINC01086331">
    <property type="protein sequence ID" value="SVC34694.1"/>
    <property type="molecule type" value="Genomic_DNA"/>
</dbReference>
<name>A0A382LCR7_9ZZZZ</name>
<feature type="domain" description="AAA+ ATPase" evidence="8">
    <location>
        <begin position="16"/>
        <end position="158"/>
    </location>
</feature>